<evidence type="ECO:0000256" key="3">
    <source>
        <dbReference type="ARBA" id="ARBA00023125"/>
    </source>
</evidence>
<dbReference type="InterPro" id="IPR005119">
    <property type="entry name" value="LysR_subst-bd"/>
</dbReference>
<dbReference type="Pfam" id="PF00126">
    <property type="entry name" value="HTH_1"/>
    <property type="match status" value="1"/>
</dbReference>
<dbReference type="Gene3D" id="3.40.190.10">
    <property type="entry name" value="Periplasmic binding protein-like II"/>
    <property type="match status" value="2"/>
</dbReference>
<keyword evidence="3" id="KW-0238">DNA-binding</keyword>
<dbReference type="EMBL" id="JAEPWM010000001">
    <property type="protein sequence ID" value="MBK6004701.1"/>
    <property type="molecule type" value="Genomic_DNA"/>
</dbReference>
<dbReference type="AlphaFoldDB" id="A0A934WKP4"/>
<dbReference type="SUPFAM" id="SSF46785">
    <property type="entry name" value="Winged helix' DNA-binding domain"/>
    <property type="match status" value="1"/>
</dbReference>
<dbReference type="PANTHER" id="PTHR30293">
    <property type="entry name" value="TRANSCRIPTIONAL REGULATORY PROTEIN NAC-RELATED"/>
    <property type="match status" value="1"/>
</dbReference>
<dbReference type="InterPro" id="IPR000847">
    <property type="entry name" value="LysR_HTH_N"/>
</dbReference>
<accession>A0A934WKP4</accession>
<proteinExistence type="inferred from homology"/>
<dbReference type="InterPro" id="IPR036390">
    <property type="entry name" value="WH_DNA-bd_sf"/>
</dbReference>
<sequence>MDLRKWHCFCMAADLGSLSRAAQVLELAQSALSRQITLLEAECGGPLFHRTGRGVVLTELGRMVQPRARSLLEQSARLADDIRESAGVPSGVVKLGVLPSTAGVLVSTVFEHLRGRFPGIRLHVTEAFTGQLDEYRNAGRIDVSVVNRYGPLERLEEPLGTFDNYLVGPAGDAVTSQETIDFKKLSGLPLVLPGLPSGLRVRLEQNGRKAGISLNIALEVEALNVMKEVVARSKIYTVLPYYAVAQEVQGGSLSVARIVRPVMPRVMCLGVTSARPLSLAGKEVVAAIRATSQDLIAQGIWARSCGEAA</sequence>
<feature type="domain" description="HTH lysR-type" evidence="6">
    <location>
        <begin position="1"/>
        <end position="58"/>
    </location>
</feature>
<evidence type="ECO:0000256" key="2">
    <source>
        <dbReference type="ARBA" id="ARBA00023015"/>
    </source>
</evidence>
<evidence type="ECO:0000313" key="8">
    <source>
        <dbReference type="Proteomes" id="UP000630528"/>
    </source>
</evidence>
<dbReference type="PANTHER" id="PTHR30293:SF0">
    <property type="entry name" value="NITROGEN ASSIMILATION REGULATORY PROTEIN NAC"/>
    <property type="match status" value="1"/>
</dbReference>
<dbReference type="GO" id="GO:2000142">
    <property type="term" value="P:regulation of DNA-templated transcription initiation"/>
    <property type="evidence" value="ECO:0007669"/>
    <property type="project" value="TreeGrafter"/>
</dbReference>
<gene>
    <name evidence="7" type="ORF">JJB11_01245</name>
</gene>
<keyword evidence="2" id="KW-0805">Transcription regulation</keyword>
<dbReference type="Proteomes" id="UP000630528">
    <property type="component" value="Unassembled WGS sequence"/>
</dbReference>
<evidence type="ECO:0000313" key="7">
    <source>
        <dbReference type="EMBL" id="MBK6004701.1"/>
    </source>
</evidence>
<evidence type="ECO:0000256" key="1">
    <source>
        <dbReference type="ARBA" id="ARBA00009437"/>
    </source>
</evidence>
<reference evidence="7" key="1">
    <citation type="journal article" date="2012" name="J. Microbiol. Biotechnol.">
        <title>Ramlibacter ginsenosidimutans sp. nov., with ginsenoside-converting activity.</title>
        <authorList>
            <person name="Wang L."/>
            <person name="An D.S."/>
            <person name="Kim S.G."/>
            <person name="Jin F.X."/>
            <person name="Kim S.C."/>
            <person name="Lee S.T."/>
            <person name="Im W.T."/>
        </authorList>
    </citation>
    <scope>NUCLEOTIDE SEQUENCE</scope>
    <source>
        <strain evidence="7">KACC 17527</strain>
    </source>
</reference>
<protein>
    <submittedName>
        <fullName evidence="7">LysR family transcriptional regulator</fullName>
    </submittedName>
</protein>
<keyword evidence="4" id="KW-0010">Activator</keyword>
<dbReference type="GO" id="GO:0003700">
    <property type="term" value="F:DNA-binding transcription factor activity"/>
    <property type="evidence" value="ECO:0007669"/>
    <property type="project" value="InterPro"/>
</dbReference>
<evidence type="ECO:0000256" key="4">
    <source>
        <dbReference type="ARBA" id="ARBA00023159"/>
    </source>
</evidence>
<dbReference type="PROSITE" id="PS50931">
    <property type="entry name" value="HTH_LYSR"/>
    <property type="match status" value="1"/>
</dbReference>
<evidence type="ECO:0000256" key="5">
    <source>
        <dbReference type="ARBA" id="ARBA00023163"/>
    </source>
</evidence>
<dbReference type="InterPro" id="IPR036388">
    <property type="entry name" value="WH-like_DNA-bd_sf"/>
</dbReference>
<name>A0A934WKP4_9BURK</name>
<dbReference type="RefSeq" id="WP_201166086.1">
    <property type="nucleotide sequence ID" value="NZ_JAEPWM010000001.1"/>
</dbReference>
<comment type="caution">
    <text evidence="7">The sequence shown here is derived from an EMBL/GenBank/DDBJ whole genome shotgun (WGS) entry which is preliminary data.</text>
</comment>
<dbReference type="Gene3D" id="1.10.10.10">
    <property type="entry name" value="Winged helix-like DNA-binding domain superfamily/Winged helix DNA-binding domain"/>
    <property type="match status" value="1"/>
</dbReference>
<dbReference type="Pfam" id="PF03466">
    <property type="entry name" value="LysR_substrate"/>
    <property type="match status" value="1"/>
</dbReference>
<reference evidence="7" key="2">
    <citation type="submission" date="2021-01" db="EMBL/GenBank/DDBJ databases">
        <authorList>
            <person name="Kang M."/>
        </authorList>
    </citation>
    <scope>NUCLEOTIDE SEQUENCE</scope>
    <source>
        <strain evidence="7">KACC 17527</strain>
    </source>
</reference>
<comment type="similarity">
    <text evidence="1">Belongs to the LysR transcriptional regulatory family.</text>
</comment>
<keyword evidence="5" id="KW-0804">Transcription</keyword>
<dbReference type="PRINTS" id="PR00039">
    <property type="entry name" value="HTHLYSR"/>
</dbReference>
<dbReference type="SUPFAM" id="SSF53850">
    <property type="entry name" value="Periplasmic binding protein-like II"/>
    <property type="match status" value="1"/>
</dbReference>
<dbReference type="GO" id="GO:0003677">
    <property type="term" value="F:DNA binding"/>
    <property type="evidence" value="ECO:0007669"/>
    <property type="project" value="UniProtKB-KW"/>
</dbReference>
<dbReference type="FunFam" id="1.10.10.10:FF:000001">
    <property type="entry name" value="LysR family transcriptional regulator"/>
    <property type="match status" value="1"/>
</dbReference>
<organism evidence="7 8">
    <name type="scientific">Ramlibacter ginsenosidimutans</name>
    <dbReference type="NCBI Taxonomy" id="502333"/>
    <lineage>
        <taxon>Bacteria</taxon>
        <taxon>Pseudomonadati</taxon>
        <taxon>Pseudomonadota</taxon>
        <taxon>Betaproteobacteria</taxon>
        <taxon>Burkholderiales</taxon>
        <taxon>Comamonadaceae</taxon>
        <taxon>Ramlibacter</taxon>
    </lineage>
</organism>
<evidence type="ECO:0000259" key="6">
    <source>
        <dbReference type="PROSITE" id="PS50931"/>
    </source>
</evidence>
<keyword evidence="8" id="KW-1185">Reference proteome</keyword>